<comment type="catalytic activity">
    <reaction evidence="19">
        <text>octanoyl-CoA + H2O = octanoate + CoA + H(+)</text>
        <dbReference type="Rhea" id="RHEA:30143"/>
        <dbReference type="ChEBI" id="CHEBI:15377"/>
        <dbReference type="ChEBI" id="CHEBI:15378"/>
        <dbReference type="ChEBI" id="CHEBI:25646"/>
        <dbReference type="ChEBI" id="CHEBI:57287"/>
        <dbReference type="ChEBI" id="CHEBI:57386"/>
    </reaction>
    <physiologicalReaction direction="left-to-right" evidence="19">
        <dbReference type="Rhea" id="RHEA:30144"/>
    </physiologicalReaction>
</comment>
<evidence type="ECO:0000256" key="23">
    <source>
        <dbReference type="ARBA" id="ARBA00048180"/>
    </source>
</evidence>
<evidence type="ECO:0000256" key="3">
    <source>
        <dbReference type="ARBA" id="ARBA00004632"/>
    </source>
</evidence>
<dbReference type="InterPro" id="IPR029069">
    <property type="entry name" value="HotDog_dom_sf"/>
</dbReference>
<comment type="catalytic activity">
    <reaction evidence="23">
        <text>tetradecanoyl-CoA + H2O = tetradecanoate + CoA + H(+)</text>
        <dbReference type="Rhea" id="RHEA:40119"/>
        <dbReference type="ChEBI" id="CHEBI:15377"/>
        <dbReference type="ChEBI" id="CHEBI:15378"/>
        <dbReference type="ChEBI" id="CHEBI:30807"/>
        <dbReference type="ChEBI" id="CHEBI:57287"/>
        <dbReference type="ChEBI" id="CHEBI:57385"/>
    </reaction>
    <physiologicalReaction direction="left-to-right" evidence="23">
        <dbReference type="Rhea" id="RHEA:40120"/>
    </physiologicalReaction>
</comment>
<evidence type="ECO:0000313" key="25">
    <source>
        <dbReference type="EMBL" id="AUW95383.1"/>
    </source>
</evidence>
<keyword evidence="5" id="KW-0963">Cytoplasm</keyword>
<comment type="catalytic activity">
    <reaction evidence="22">
        <text>dodecanoyl-CoA + H2O = dodecanoate + CoA + H(+)</text>
        <dbReference type="Rhea" id="RHEA:30135"/>
        <dbReference type="ChEBI" id="CHEBI:15377"/>
        <dbReference type="ChEBI" id="CHEBI:15378"/>
        <dbReference type="ChEBI" id="CHEBI:18262"/>
        <dbReference type="ChEBI" id="CHEBI:57287"/>
        <dbReference type="ChEBI" id="CHEBI:57375"/>
    </reaction>
    <physiologicalReaction direction="left-to-right" evidence="22">
        <dbReference type="Rhea" id="RHEA:30136"/>
    </physiologicalReaction>
</comment>
<evidence type="ECO:0000256" key="1">
    <source>
        <dbReference type="ARBA" id="ARBA00004170"/>
    </source>
</evidence>
<evidence type="ECO:0000256" key="19">
    <source>
        <dbReference type="ARBA" id="ARBA00047588"/>
    </source>
</evidence>
<comment type="catalytic activity">
    <reaction evidence="14">
        <text>(9Z)-octadecenoyl-CoA + H2O = (9Z)-octadecenoate + CoA + H(+)</text>
        <dbReference type="Rhea" id="RHEA:40139"/>
        <dbReference type="ChEBI" id="CHEBI:15377"/>
        <dbReference type="ChEBI" id="CHEBI:15378"/>
        <dbReference type="ChEBI" id="CHEBI:30823"/>
        <dbReference type="ChEBI" id="CHEBI:57287"/>
        <dbReference type="ChEBI" id="CHEBI:57387"/>
    </reaction>
    <physiologicalReaction direction="left-to-right" evidence="14">
        <dbReference type="Rhea" id="RHEA:40140"/>
    </physiologicalReaction>
</comment>
<evidence type="ECO:0000256" key="10">
    <source>
        <dbReference type="ARBA" id="ARBA00023098"/>
    </source>
</evidence>
<name>A0ABN5H3X1_9FIRM</name>
<dbReference type="CDD" id="cd03443">
    <property type="entry name" value="PaaI_thioesterase"/>
    <property type="match status" value="1"/>
</dbReference>
<evidence type="ECO:0000256" key="21">
    <source>
        <dbReference type="ARBA" id="ARBA00047969"/>
    </source>
</evidence>
<evidence type="ECO:0000256" key="18">
    <source>
        <dbReference type="ARBA" id="ARBA00043210"/>
    </source>
</evidence>
<evidence type="ECO:0000256" key="8">
    <source>
        <dbReference type="ARBA" id="ARBA00022832"/>
    </source>
</evidence>
<dbReference type="EMBL" id="CP019454">
    <property type="protein sequence ID" value="AUW95383.1"/>
    <property type="molecule type" value="Genomic_DNA"/>
</dbReference>
<evidence type="ECO:0000256" key="2">
    <source>
        <dbReference type="ARBA" id="ARBA00004496"/>
    </source>
</evidence>
<evidence type="ECO:0000256" key="5">
    <source>
        <dbReference type="ARBA" id="ARBA00022490"/>
    </source>
</evidence>
<dbReference type="PANTHER" id="PTHR12418:SF19">
    <property type="entry name" value="ACYL-COENZYME A THIOESTERASE THEM4"/>
    <property type="match status" value="1"/>
</dbReference>
<comment type="catalytic activity">
    <reaction evidence="13">
        <text>(5Z,8Z,11Z,14Z)-eicosatetraenoyl-CoA + H2O = (5Z,8Z,11Z,14Z)-eicosatetraenoate + CoA + H(+)</text>
        <dbReference type="Rhea" id="RHEA:40151"/>
        <dbReference type="ChEBI" id="CHEBI:15377"/>
        <dbReference type="ChEBI" id="CHEBI:15378"/>
        <dbReference type="ChEBI" id="CHEBI:32395"/>
        <dbReference type="ChEBI" id="CHEBI:57287"/>
        <dbReference type="ChEBI" id="CHEBI:57368"/>
    </reaction>
    <physiologicalReaction direction="left-to-right" evidence="13">
        <dbReference type="Rhea" id="RHEA:40152"/>
    </physiologicalReaction>
</comment>
<evidence type="ECO:0000256" key="20">
    <source>
        <dbReference type="ARBA" id="ARBA00047734"/>
    </source>
</evidence>
<keyword evidence="6" id="KW-0053">Apoptosis</keyword>
<keyword evidence="11" id="KW-0472">Membrane</keyword>
<evidence type="ECO:0000256" key="6">
    <source>
        <dbReference type="ARBA" id="ARBA00022703"/>
    </source>
</evidence>
<accession>A0ABN5H3X1</accession>
<comment type="similarity">
    <text evidence="15">Belongs to the THEM4/THEM5 thioesterase family.</text>
</comment>
<keyword evidence="10" id="KW-0443">Lipid metabolism</keyword>
<evidence type="ECO:0000256" key="12">
    <source>
        <dbReference type="ARBA" id="ARBA00023273"/>
    </source>
</evidence>
<evidence type="ECO:0000256" key="7">
    <source>
        <dbReference type="ARBA" id="ARBA00022801"/>
    </source>
</evidence>
<comment type="catalytic activity">
    <reaction evidence="21">
        <text>decanoyl-CoA + H2O = decanoate + CoA + H(+)</text>
        <dbReference type="Rhea" id="RHEA:40059"/>
        <dbReference type="ChEBI" id="CHEBI:15377"/>
        <dbReference type="ChEBI" id="CHEBI:15378"/>
        <dbReference type="ChEBI" id="CHEBI:27689"/>
        <dbReference type="ChEBI" id="CHEBI:57287"/>
        <dbReference type="ChEBI" id="CHEBI:61430"/>
    </reaction>
    <physiologicalReaction direction="left-to-right" evidence="21">
        <dbReference type="Rhea" id="RHEA:40060"/>
    </physiologicalReaction>
</comment>
<dbReference type="InterPro" id="IPR052365">
    <property type="entry name" value="THEM4/THEM5_acyl-CoA_thioest"/>
</dbReference>
<evidence type="ECO:0000256" key="22">
    <source>
        <dbReference type="ARBA" id="ARBA00048074"/>
    </source>
</evidence>
<evidence type="ECO:0000256" key="9">
    <source>
        <dbReference type="ARBA" id="ARBA00022946"/>
    </source>
</evidence>
<keyword evidence="26" id="KW-1185">Reference proteome</keyword>
<evidence type="ECO:0000256" key="4">
    <source>
        <dbReference type="ARBA" id="ARBA00022475"/>
    </source>
</evidence>
<gene>
    <name evidence="25" type="ORF">BXT84_04190</name>
</gene>
<dbReference type="InterPro" id="IPR006683">
    <property type="entry name" value="Thioestr_dom"/>
</dbReference>
<feature type="domain" description="Thioesterase" evidence="24">
    <location>
        <begin position="54"/>
        <end position="137"/>
    </location>
</feature>
<evidence type="ECO:0000256" key="15">
    <source>
        <dbReference type="ARBA" id="ARBA00038456"/>
    </source>
</evidence>
<evidence type="ECO:0000256" key="16">
    <source>
        <dbReference type="ARBA" id="ARBA00038848"/>
    </source>
</evidence>
<evidence type="ECO:0000313" key="26">
    <source>
        <dbReference type="Proteomes" id="UP000325292"/>
    </source>
</evidence>
<sequence length="161" mass="17683">MDFLAVQDFYPEDFAWCYGCGRMNSSGHHFRTRWNEEETLTEYQPGPEHMAIPGFVYGGLIASLFDCHSTGSASLAFYRQAGHALGDETPVPRCVTASLKVDYLKPTPLGPTLRVIGRIAEIGRKKVVVVSELWAKDVLCARCEAVLVTAPASMLQNSSPS</sequence>
<keyword evidence="8" id="KW-0276">Fatty acid metabolism</keyword>
<protein>
    <recommendedName>
        <fullName evidence="17">Acyl-coenzyme A thioesterase THEM4</fullName>
        <ecNumber evidence="16">3.1.2.2</ecNumber>
    </recommendedName>
    <alternativeName>
        <fullName evidence="18">Thioesterase superfamily member 4</fullName>
    </alternativeName>
</protein>
<evidence type="ECO:0000256" key="17">
    <source>
        <dbReference type="ARBA" id="ARBA00040123"/>
    </source>
</evidence>
<dbReference type="Gene3D" id="3.10.129.10">
    <property type="entry name" value="Hotdog Thioesterase"/>
    <property type="match status" value="1"/>
</dbReference>
<dbReference type="PANTHER" id="PTHR12418">
    <property type="entry name" value="ACYL-COENZYME A THIOESTERASE THEM4"/>
    <property type="match status" value="1"/>
</dbReference>
<evidence type="ECO:0000256" key="13">
    <source>
        <dbReference type="ARBA" id="ARBA00035852"/>
    </source>
</evidence>
<dbReference type="EC" id="3.1.2.2" evidence="16"/>
<reference evidence="25 26" key="1">
    <citation type="journal article" date="2019" name="Sci. Rep.">
        <title>Sulfobacillus thermotolerans: new insights into resistance and metabolic capacities of acidophilic chemolithotrophs.</title>
        <authorList>
            <person name="Panyushkina A.E."/>
            <person name="Babenko V.V."/>
            <person name="Nikitina A.S."/>
            <person name="Selezneva O.V."/>
            <person name="Tsaplina I.A."/>
            <person name="Letarova M.A."/>
            <person name="Kostryukova E.S."/>
            <person name="Letarov A.V."/>
        </authorList>
    </citation>
    <scope>NUCLEOTIDE SEQUENCE [LARGE SCALE GENOMIC DNA]</scope>
    <source>
        <strain evidence="25 26">Kr1</strain>
    </source>
</reference>
<keyword evidence="4" id="KW-1003">Cell membrane</keyword>
<comment type="catalytic activity">
    <reaction evidence="20">
        <text>hexadecanoyl-CoA + H2O = hexadecanoate + CoA + H(+)</text>
        <dbReference type="Rhea" id="RHEA:16645"/>
        <dbReference type="ChEBI" id="CHEBI:7896"/>
        <dbReference type="ChEBI" id="CHEBI:15377"/>
        <dbReference type="ChEBI" id="CHEBI:15378"/>
        <dbReference type="ChEBI" id="CHEBI:57287"/>
        <dbReference type="ChEBI" id="CHEBI:57379"/>
        <dbReference type="EC" id="3.1.2.2"/>
    </reaction>
    <physiologicalReaction direction="left-to-right" evidence="20">
        <dbReference type="Rhea" id="RHEA:16646"/>
    </physiologicalReaction>
</comment>
<keyword evidence="9" id="KW-0809">Transit peptide</keyword>
<evidence type="ECO:0000256" key="11">
    <source>
        <dbReference type="ARBA" id="ARBA00023136"/>
    </source>
</evidence>
<keyword evidence="12" id="KW-0966">Cell projection</keyword>
<dbReference type="Pfam" id="PF03061">
    <property type="entry name" value="4HBT"/>
    <property type="match status" value="1"/>
</dbReference>
<keyword evidence="7" id="KW-0378">Hydrolase</keyword>
<dbReference type="SUPFAM" id="SSF54637">
    <property type="entry name" value="Thioesterase/thiol ester dehydrase-isomerase"/>
    <property type="match status" value="1"/>
</dbReference>
<proteinExistence type="inferred from homology"/>
<dbReference type="Proteomes" id="UP000325292">
    <property type="component" value="Chromosome"/>
</dbReference>
<evidence type="ECO:0000256" key="14">
    <source>
        <dbReference type="ARBA" id="ARBA00037002"/>
    </source>
</evidence>
<comment type="subcellular location">
    <subcellularLocation>
        <location evidence="3">Cell projection</location>
        <location evidence="3">Ruffle membrane</location>
    </subcellularLocation>
    <subcellularLocation>
        <location evidence="2">Cytoplasm</location>
    </subcellularLocation>
    <subcellularLocation>
        <location evidence="1">Membrane</location>
        <topology evidence="1">Peripheral membrane protein</topology>
    </subcellularLocation>
</comment>
<evidence type="ECO:0000259" key="24">
    <source>
        <dbReference type="Pfam" id="PF03061"/>
    </source>
</evidence>
<organism evidence="25 26">
    <name type="scientific">Sulfobacillus thermotolerans</name>
    <dbReference type="NCBI Taxonomy" id="338644"/>
    <lineage>
        <taxon>Bacteria</taxon>
        <taxon>Bacillati</taxon>
        <taxon>Bacillota</taxon>
        <taxon>Clostridia</taxon>
        <taxon>Eubacteriales</taxon>
        <taxon>Clostridiales Family XVII. Incertae Sedis</taxon>
        <taxon>Sulfobacillus</taxon>
    </lineage>
</organism>